<organism evidence="2 3">
    <name type="scientific">Plastoroseomonas hellenica</name>
    <dbReference type="NCBI Taxonomy" id="2687306"/>
    <lineage>
        <taxon>Bacteria</taxon>
        <taxon>Pseudomonadati</taxon>
        <taxon>Pseudomonadota</taxon>
        <taxon>Alphaproteobacteria</taxon>
        <taxon>Acetobacterales</taxon>
        <taxon>Acetobacteraceae</taxon>
        <taxon>Plastoroseomonas</taxon>
    </lineage>
</organism>
<feature type="region of interest" description="Disordered" evidence="1">
    <location>
        <begin position="1"/>
        <end position="29"/>
    </location>
</feature>
<evidence type="ECO:0000256" key="1">
    <source>
        <dbReference type="SAM" id="MobiDB-lite"/>
    </source>
</evidence>
<evidence type="ECO:0008006" key="4">
    <source>
        <dbReference type="Google" id="ProtNLM"/>
    </source>
</evidence>
<sequence length="532" mass="53474">MTGVRDTGGEGRGIAPPADGNGGGGVLRKGEAVRNGEAVHKNDAGGPRLVALRPVAEARPALLGESVDGDAVLGRSGRGSGVVGQSTCGTGVTGRSEDRAGTEGRSLRGAGISGHSDTNHGVLGRSEFGNGVTGLAKSDTASGVLGSNEDSGAGVTGFSRHGVGVLGQTEGGAAWQDILAGVVGVSKGSGWGVIGSGTGRKDAKLGESGGVAGWSELGDGVNGRTRHRGAVGVRGVHQGSGAGVHGTGEWGVFGTSASTHWDASGLRGESSGFATAGVKGLAPEGIGVYGLSGGMGVPVKRAGVLGAGAGEGCPGVVGFGRGAPGVEAHGAPVALRTIGTHLAESGEDGGPAGFFAGEVVVAGSLAALAKGFRIDHPLDPENRTLAHGSVDSSEMKTFYDGIVELDGQGRATIELPHWFEALNTDCRYQLTAIGLPAPELHVATMILDNRFTIAGGRPGMRVCWQVTGIRRDAYAKHAPLKVEARKEGAEVGRYLHPESHGAQREASFARALHAEEGDADDARRGPYPAEFE</sequence>
<gene>
    <name evidence="2" type="ORF">GXW71_19215</name>
</gene>
<dbReference type="RefSeq" id="WP_211854170.1">
    <property type="nucleotide sequence ID" value="NZ_JAAGBB010000023.1"/>
</dbReference>
<comment type="caution">
    <text evidence="2">The sequence shown here is derived from an EMBL/GenBank/DDBJ whole genome shotgun (WGS) entry which is preliminary data.</text>
</comment>
<feature type="region of interest" description="Disordered" evidence="1">
    <location>
        <begin position="78"/>
        <end position="122"/>
    </location>
</feature>
<dbReference type="Proteomes" id="UP001196870">
    <property type="component" value="Unassembled WGS sequence"/>
</dbReference>
<reference evidence="3" key="1">
    <citation type="journal article" date="2021" name="Syst. Appl. Microbiol.">
        <title>Roseomonas hellenica sp. nov., isolated from roots of wild-growing Alkanna tinctoria.</title>
        <authorList>
            <person name="Rat A."/>
            <person name="Naranjo H.D."/>
            <person name="Lebbe L."/>
            <person name="Cnockaert M."/>
            <person name="Krigas N."/>
            <person name="Grigoriadou K."/>
            <person name="Maloupa E."/>
            <person name="Willems A."/>
        </authorList>
    </citation>
    <scope>NUCLEOTIDE SEQUENCE [LARGE SCALE GENOMIC DNA]</scope>
    <source>
        <strain evidence="3">LMG 31523</strain>
    </source>
</reference>
<keyword evidence="3" id="KW-1185">Reference proteome</keyword>
<feature type="region of interest" description="Disordered" evidence="1">
    <location>
        <begin position="495"/>
        <end position="532"/>
    </location>
</feature>
<feature type="compositionally biased region" description="Basic and acidic residues" evidence="1">
    <location>
        <begin position="95"/>
        <end position="106"/>
    </location>
</feature>
<evidence type="ECO:0000313" key="2">
    <source>
        <dbReference type="EMBL" id="MBR0666497.1"/>
    </source>
</evidence>
<proteinExistence type="predicted"/>
<feature type="compositionally biased region" description="Basic and acidic residues" evidence="1">
    <location>
        <begin position="512"/>
        <end position="524"/>
    </location>
</feature>
<accession>A0ABS5F1R6</accession>
<protein>
    <recommendedName>
        <fullName evidence="4">Ice nucleation protein</fullName>
    </recommendedName>
</protein>
<evidence type="ECO:0000313" key="3">
    <source>
        <dbReference type="Proteomes" id="UP001196870"/>
    </source>
</evidence>
<name>A0ABS5F1R6_9PROT</name>
<dbReference type="EMBL" id="JAAGBB010000023">
    <property type="protein sequence ID" value="MBR0666497.1"/>
    <property type="molecule type" value="Genomic_DNA"/>
</dbReference>